<sequence length="113" mass="12188">MKKVEAIIRPEKLENLKTALTQSGFAKGMTISQVLGYGNQKGFVEVVRGQRVTPTMLAKVKAEIVVKDDAVDDLVNVIISVVRTGDVGDGKIFILPIDDAIRIRTGEHGGDAI</sequence>
<dbReference type="Gene3D" id="3.30.70.120">
    <property type="match status" value="1"/>
</dbReference>
<dbReference type="GO" id="GO:0030234">
    <property type="term" value="F:enzyme regulator activity"/>
    <property type="evidence" value="ECO:0007669"/>
    <property type="project" value="InterPro"/>
</dbReference>
<dbReference type="Proteomes" id="UP000215144">
    <property type="component" value="Chromosome 1"/>
</dbReference>
<dbReference type="SMART" id="SM00938">
    <property type="entry name" value="P-II"/>
    <property type="match status" value="1"/>
</dbReference>
<dbReference type="InterPro" id="IPR017918">
    <property type="entry name" value="N-reg_PII_CS"/>
</dbReference>
<dbReference type="PANTHER" id="PTHR30115:SF11">
    <property type="entry name" value="NITROGEN REGULATORY PROTEIN P-II HOMOLOG"/>
    <property type="match status" value="1"/>
</dbReference>
<dbReference type="Pfam" id="PF00543">
    <property type="entry name" value="P-II"/>
    <property type="match status" value="1"/>
</dbReference>
<dbReference type="RefSeq" id="WP_095121965.1">
    <property type="nucleotide sequence ID" value="NZ_LT906454.1"/>
</dbReference>
<dbReference type="SUPFAM" id="SSF54913">
    <property type="entry name" value="GlnB-like"/>
    <property type="match status" value="1"/>
</dbReference>
<dbReference type="GO" id="GO:0005524">
    <property type="term" value="F:ATP binding"/>
    <property type="evidence" value="ECO:0007669"/>
    <property type="project" value="TreeGrafter"/>
</dbReference>
<reference evidence="2 3" key="1">
    <citation type="submission" date="2017-06" db="EMBL/GenBank/DDBJ databases">
        <authorList>
            <consortium name="Pathogen Informatics"/>
        </authorList>
    </citation>
    <scope>NUCLEOTIDE SEQUENCE [LARGE SCALE GENOMIC DNA]</scope>
    <source>
        <strain evidence="2 3">NCTC11291</strain>
    </source>
</reference>
<protein>
    <submittedName>
        <fullName evidence="2">Nitrogen regulatory protein P-II 1</fullName>
    </submittedName>
</protein>
<evidence type="ECO:0000313" key="3">
    <source>
        <dbReference type="Proteomes" id="UP000215144"/>
    </source>
</evidence>
<gene>
    <name evidence="2" type="primary">nrgB</name>
    <name evidence="2" type="ORF">SAMEA4504048_00601</name>
</gene>
<dbReference type="GO" id="GO:0006808">
    <property type="term" value="P:regulation of nitrogen utilization"/>
    <property type="evidence" value="ECO:0007669"/>
    <property type="project" value="InterPro"/>
</dbReference>
<dbReference type="PANTHER" id="PTHR30115">
    <property type="entry name" value="NITROGEN REGULATORY PROTEIN P-II"/>
    <property type="match status" value="1"/>
</dbReference>
<dbReference type="GO" id="GO:0005829">
    <property type="term" value="C:cytosol"/>
    <property type="evidence" value="ECO:0007669"/>
    <property type="project" value="TreeGrafter"/>
</dbReference>
<evidence type="ECO:0000256" key="1">
    <source>
        <dbReference type="RuleBase" id="RU003936"/>
    </source>
</evidence>
<dbReference type="InterPro" id="IPR002187">
    <property type="entry name" value="N-reg_PII"/>
</dbReference>
<name>A0A239WQV5_STRAI</name>
<dbReference type="KEGG" id="saco:SAME_00601"/>
<dbReference type="PROSITE" id="PS00638">
    <property type="entry name" value="PII_GLNB_CTER"/>
    <property type="match status" value="1"/>
</dbReference>
<comment type="similarity">
    <text evidence="1">Belongs to the P(II) protein family.</text>
</comment>
<dbReference type="InterPro" id="IPR015867">
    <property type="entry name" value="N-reg_PII/ATP_PRibTrfase_C"/>
</dbReference>
<proteinExistence type="inferred from homology"/>
<dbReference type="PRINTS" id="PR00340">
    <property type="entry name" value="PIIGLNB"/>
</dbReference>
<accession>A0A239WQV5</accession>
<dbReference type="EMBL" id="LT906454">
    <property type="protein sequence ID" value="SNV36500.1"/>
    <property type="molecule type" value="Genomic_DNA"/>
</dbReference>
<evidence type="ECO:0000313" key="2">
    <source>
        <dbReference type="EMBL" id="SNV36500.1"/>
    </source>
</evidence>
<dbReference type="InterPro" id="IPR011322">
    <property type="entry name" value="N-reg_PII-like_a/b"/>
</dbReference>
<dbReference type="PROSITE" id="PS51343">
    <property type="entry name" value="PII_GLNB_DOM"/>
    <property type="match status" value="1"/>
</dbReference>
<dbReference type="AlphaFoldDB" id="A0A239WQV5"/>
<organism evidence="2 3">
    <name type="scientific">Streptococcus acidominimus</name>
    <dbReference type="NCBI Taxonomy" id="1326"/>
    <lineage>
        <taxon>Bacteria</taxon>
        <taxon>Bacillati</taxon>
        <taxon>Bacillota</taxon>
        <taxon>Bacilli</taxon>
        <taxon>Lactobacillales</taxon>
        <taxon>Streptococcaceae</taxon>
        <taxon>Streptococcus</taxon>
    </lineage>
</organism>
<dbReference type="OrthoDB" id="9802729at2"/>